<dbReference type="Proteomes" id="UP001501578">
    <property type="component" value="Unassembled WGS sequence"/>
</dbReference>
<reference evidence="3 4" key="1">
    <citation type="journal article" date="2019" name="Int. J. Syst. Evol. Microbiol.">
        <title>The Global Catalogue of Microorganisms (GCM) 10K type strain sequencing project: providing services to taxonomists for standard genome sequencing and annotation.</title>
        <authorList>
            <consortium name="The Broad Institute Genomics Platform"/>
            <consortium name="The Broad Institute Genome Sequencing Center for Infectious Disease"/>
            <person name="Wu L."/>
            <person name="Ma J."/>
        </authorList>
    </citation>
    <scope>NUCLEOTIDE SEQUENCE [LARGE SCALE GENOMIC DNA]</scope>
    <source>
        <strain evidence="3 4">JCM 11136</strain>
    </source>
</reference>
<accession>A0ABN1P7S0</accession>
<comment type="caution">
    <text evidence="3">The sequence shown here is derived from an EMBL/GenBank/DDBJ whole genome shotgun (WGS) entry which is preliminary data.</text>
</comment>
<dbReference type="EMBL" id="BAAAHQ010000010">
    <property type="protein sequence ID" value="GAA0924102.1"/>
    <property type="molecule type" value="Genomic_DNA"/>
</dbReference>
<protein>
    <recommendedName>
        <fullName evidence="5">Secreted protein</fullName>
    </recommendedName>
</protein>
<gene>
    <name evidence="3" type="ORF">GCM10009560_24470</name>
</gene>
<proteinExistence type="predicted"/>
<keyword evidence="4" id="KW-1185">Reference proteome</keyword>
<evidence type="ECO:0000256" key="2">
    <source>
        <dbReference type="SAM" id="Phobius"/>
    </source>
</evidence>
<dbReference type="RefSeq" id="WP_343949912.1">
    <property type="nucleotide sequence ID" value="NZ_BAAAHQ010000010.1"/>
</dbReference>
<feature type="compositionally biased region" description="Basic and acidic residues" evidence="1">
    <location>
        <begin position="188"/>
        <end position="200"/>
    </location>
</feature>
<evidence type="ECO:0008006" key="5">
    <source>
        <dbReference type="Google" id="ProtNLM"/>
    </source>
</evidence>
<name>A0ABN1P7S0_9ACTN</name>
<feature type="transmembrane region" description="Helical" evidence="2">
    <location>
        <begin position="6"/>
        <end position="30"/>
    </location>
</feature>
<feature type="compositionally biased region" description="Basic and acidic residues" evidence="1">
    <location>
        <begin position="169"/>
        <end position="179"/>
    </location>
</feature>
<keyword evidence="2" id="KW-0812">Transmembrane</keyword>
<evidence type="ECO:0000313" key="3">
    <source>
        <dbReference type="EMBL" id="GAA0924102.1"/>
    </source>
</evidence>
<feature type="region of interest" description="Disordered" evidence="1">
    <location>
        <begin position="169"/>
        <end position="200"/>
    </location>
</feature>
<sequence length="200" mass="22213">MSPIETVIAILLVVFLVLLALGGAAIYFAVKVGKKAAKSAKQATNRLSAHVNAMGTGEASEVERLRLDLRREVALTRQAIDHAQQQGWGLSDLPDLMAQLARQAEAQDHQLGMYAKHVRVSSMSDQTTLGQLREHQAKLTAMCARIRADLMRTQAEHASTGIDELSTRTDLEIEARKPSADPLDEIDELYRRTMEQRREQ</sequence>
<organism evidence="3 4">
    <name type="scientific">Nonomuraea longicatena</name>
    <dbReference type="NCBI Taxonomy" id="83682"/>
    <lineage>
        <taxon>Bacteria</taxon>
        <taxon>Bacillati</taxon>
        <taxon>Actinomycetota</taxon>
        <taxon>Actinomycetes</taxon>
        <taxon>Streptosporangiales</taxon>
        <taxon>Streptosporangiaceae</taxon>
        <taxon>Nonomuraea</taxon>
    </lineage>
</organism>
<evidence type="ECO:0000256" key="1">
    <source>
        <dbReference type="SAM" id="MobiDB-lite"/>
    </source>
</evidence>
<keyword evidence="2" id="KW-0472">Membrane</keyword>
<evidence type="ECO:0000313" key="4">
    <source>
        <dbReference type="Proteomes" id="UP001501578"/>
    </source>
</evidence>
<keyword evidence="2" id="KW-1133">Transmembrane helix</keyword>